<keyword evidence="3" id="KW-0716">Sensory transduction</keyword>
<accession>A0A182NEN4</accession>
<evidence type="ECO:0000256" key="5">
    <source>
        <dbReference type="ARBA" id="ARBA00022725"/>
    </source>
</evidence>
<dbReference type="Pfam" id="PF02949">
    <property type="entry name" value="7tm_6"/>
    <property type="match status" value="1"/>
</dbReference>
<comment type="subcellular location">
    <subcellularLocation>
        <location evidence="1">Cell membrane</location>
        <topology evidence="1">Multi-pass membrane protein</topology>
    </subcellularLocation>
</comment>
<keyword evidence="4 10" id="KW-0812">Transmembrane</keyword>
<keyword evidence="6 10" id="KW-1133">Transmembrane helix</keyword>
<evidence type="ECO:0000256" key="3">
    <source>
        <dbReference type="ARBA" id="ARBA00022606"/>
    </source>
</evidence>
<evidence type="ECO:0000256" key="10">
    <source>
        <dbReference type="SAM" id="Phobius"/>
    </source>
</evidence>
<dbReference type="GO" id="GO:0005549">
    <property type="term" value="F:odorant binding"/>
    <property type="evidence" value="ECO:0007669"/>
    <property type="project" value="InterPro"/>
</dbReference>
<dbReference type="AlphaFoldDB" id="A0A182NEN4"/>
<evidence type="ECO:0000256" key="6">
    <source>
        <dbReference type="ARBA" id="ARBA00022989"/>
    </source>
</evidence>
<evidence type="ECO:0000256" key="8">
    <source>
        <dbReference type="ARBA" id="ARBA00023170"/>
    </source>
</evidence>
<protein>
    <submittedName>
        <fullName evidence="11">Uncharacterized protein</fullName>
    </submittedName>
</protein>
<keyword evidence="8" id="KW-0675">Receptor</keyword>
<feature type="transmembrane region" description="Helical" evidence="10">
    <location>
        <begin position="133"/>
        <end position="153"/>
    </location>
</feature>
<dbReference type="Proteomes" id="UP000075884">
    <property type="component" value="Unassembled WGS sequence"/>
</dbReference>
<keyword evidence="9" id="KW-0807">Transducer</keyword>
<feature type="transmembrane region" description="Helical" evidence="10">
    <location>
        <begin position="74"/>
        <end position="91"/>
    </location>
</feature>
<reference evidence="12" key="1">
    <citation type="submission" date="2013-03" db="EMBL/GenBank/DDBJ databases">
        <title>The Genome Sequence of Anopheles dirus WRAIR2.</title>
        <authorList>
            <consortium name="The Broad Institute Genomics Platform"/>
            <person name="Neafsey D.E."/>
            <person name="Walton C."/>
            <person name="Walker B."/>
            <person name="Young S.K."/>
            <person name="Zeng Q."/>
            <person name="Gargeya S."/>
            <person name="Fitzgerald M."/>
            <person name="Haas B."/>
            <person name="Abouelleil A."/>
            <person name="Allen A.W."/>
            <person name="Alvarado L."/>
            <person name="Arachchi H.M."/>
            <person name="Berlin A.M."/>
            <person name="Chapman S.B."/>
            <person name="Gainer-Dewar J."/>
            <person name="Goldberg J."/>
            <person name="Griggs A."/>
            <person name="Gujja S."/>
            <person name="Hansen M."/>
            <person name="Howarth C."/>
            <person name="Imamovic A."/>
            <person name="Ireland A."/>
            <person name="Larimer J."/>
            <person name="McCowan C."/>
            <person name="Murphy C."/>
            <person name="Pearson M."/>
            <person name="Poon T.W."/>
            <person name="Priest M."/>
            <person name="Roberts A."/>
            <person name="Saif S."/>
            <person name="Shea T."/>
            <person name="Sisk P."/>
            <person name="Sykes S."/>
            <person name="Wortman J."/>
            <person name="Nusbaum C."/>
            <person name="Birren B."/>
        </authorList>
    </citation>
    <scope>NUCLEOTIDE SEQUENCE [LARGE SCALE GENOMIC DNA]</scope>
    <source>
        <strain evidence="12">WRAIR2</strain>
    </source>
</reference>
<dbReference type="GO" id="GO:0007165">
    <property type="term" value="P:signal transduction"/>
    <property type="evidence" value="ECO:0007669"/>
    <property type="project" value="UniProtKB-KW"/>
</dbReference>
<feature type="transmembrane region" description="Helical" evidence="10">
    <location>
        <begin position="49"/>
        <end position="67"/>
    </location>
</feature>
<sequence>MYAAHFYVFTPFLSTLYTLYGATKSANDTIYYTLHMEENFYGLPIRTSAVHYLLFGSIMTPLSYLCAYTGTVKLLTIWNLTAYCIVYFQLVQAKLQEVARGNTLHQELKRIVAMHQEALNCAKLLESVTSLVLLQQLILCVLIWSSMLLFFTVSGFTTNFMNLFVLFAFNTTETFGYCYLGQQLCNESARVVDILHESMWETQKPAFQKDLQLMFLRAQQPVGISAGKFCFMNMEQFGK</sequence>
<proteinExistence type="predicted"/>
<dbReference type="VEuPathDB" id="VectorBase:ADIR006102"/>
<keyword evidence="5" id="KW-0552">Olfaction</keyword>
<evidence type="ECO:0000256" key="2">
    <source>
        <dbReference type="ARBA" id="ARBA00022475"/>
    </source>
</evidence>
<dbReference type="GO" id="GO:0004984">
    <property type="term" value="F:olfactory receptor activity"/>
    <property type="evidence" value="ECO:0007669"/>
    <property type="project" value="InterPro"/>
</dbReference>
<reference evidence="11" key="2">
    <citation type="submission" date="2020-05" db="UniProtKB">
        <authorList>
            <consortium name="EnsemblMetazoa"/>
        </authorList>
    </citation>
    <scope>IDENTIFICATION</scope>
    <source>
        <strain evidence="11">WRAIR2</strain>
    </source>
</reference>
<evidence type="ECO:0000256" key="9">
    <source>
        <dbReference type="ARBA" id="ARBA00023224"/>
    </source>
</evidence>
<evidence type="ECO:0000256" key="4">
    <source>
        <dbReference type="ARBA" id="ARBA00022692"/>
    </source>
</evidence>
<keyword evidence="2" id="KW-1003">Cell membrane</keyword>
<dbReference type="EnsemblMetazoa" id="ADIR006102-RA">
    <property type="protein sequence ID" value="ADIR006102-PA"/>
    <property type="gene ID" value="ADIR006102"/>
</dbReference>
<name>A0A182NEN4_9DIPT</name>
<keyword evidence="7 10" id="KW-0472">Membrane</keyword>
<dbReference type="GO" id="GO:0005886">
    <property type="term" value="C:plasma membrane"/>
    <property type="evidence" value="ECO:0007669"/>
    <property type="project" value="UniProtKB-SubCell"/>
</dbReference>
<evidence type="ECO:0000313" key="12">
    <source>
        <dbReference type="Proteomes" id="UP000075884"/>
    </source>
</evidence>
<evidence type="ECO:0000313" key="11">
    <source>
        <dbReference type="EnsemblMetazoa" id="ADIR006102-PA"/>
    </source>
</evidence>
<dbReference type="PANTHER" id="PTHR21137">
    <property type="entry name" value="ODORANT RECEPTOR"/>
    <property type="match status" value="1"/>
</dbReference>
<evidence type="ECO:0000256" key="7">
    <source>
        <dbReference type="ARBA" id="ARBA00023136"/>
    </source>
</evidence>
<dbReference type="PANTHER" id="PTHR21137:SF35">
    <property type="entry name" value="ODORANT RECEPTOR 19A-RELATED"/>
    <property type="match status" value="1"/>
</dbReference>
<dbReference type="InterPro" id="IPR004117">
    <property type="entry name" value="7tm6_olfct_rcpt"/>
</dbReference>
<keyword evidence="12" id="KW-1185">Reference proteome</keyword>
<organism evidence="11 12">
    <name type="scientific">Anopheles dirus</name>
    <dbReference type="NCBI Taxonomy" id="7168"/>
    <lineage>
        <taxon>Eukaryota</taxon>
        <taxon>Metazoa</taxon>
        <taxon>Ecdysozoa</taxon>
        <taxon>Arthropoda</taxon>
        <taxon>Hexapoda</taxon>
        <taxon>Insecta</taxon>
        <taxon>Pterygota</taxon>
        <taxon>Neoptera</taxon>
        <taxon>Endopterygota</taxon>
        <taxon>Diptera</taxon>
        <taxon>Nematocera</taxon>
        <taxon>Culicoidea</taxon>
        <taxon>Culicidae</taxon>
        <taxon>Anophelinae</taxon>
        <taxon>Anopheles</taxon>
    </lineage>
</organism>
<evidence type="ECO:0000256" key="1">
    <source>
        <dbReference type="ARBA" id="ARBA00004651"/>
    </source>
</evidence>